<reference evidence="2 3" key="1">
    <citation type="submission" date="2023-04" db="EMBL/GenBank/DDBJ databases">
        <title>Genome of Basidiobolus ranarum AG-B5.</title>
        <authorList>
            <person name="Stajich J.E."/>
            <person name="Carter-House D."/>
            <person name="Gryganskyi A."/>
        </authorList>
    </citation>
    <scope>NUCLEOTIDE SEQUENCE [LARGE SCALE GENOMIC DNA]</scope>
    <source>
        <strain evidence="2 3">AG-B5</strain>
    </source>
</reference>
<comment type="caution">
    <text evidence="2">The sequence shown here is derived from an EMBL/GenBank/DDBJ whole genome shotgun (WGS) entry which is preliminary data.</text>
</comment>
<evidence type="ECO:0000313" key="2">
    <source>
        <dbReference type="EMBL" id="KAK9674804.1"/>
    </source>
</evidence>
<dbReference type="EMBL" id="JASJQH010009984">
    <property type="protein sequence ID" value="KAK9674804.1"/>
    <property type="molecule type" value="Genomic_DNA"/>
</dbReference>
<keyword evidence="3" id="KW-1185">Reference proteome</keyword>
<keyword evidence="1" id="KW-0732">Signal</keyword>
<dbReference type="Proteomes" id="UP001479436">
    <property type="component" value="Unassembled WGS sequence"/>
</dbReference>
<protein>
    <submittedName>
        <fullName evidence="2">Uncharacterized protein</fullName>
    </submittedName>
</protein>
<feature type="chain" id="PRO_5047049261" evidence="1">
    <location>
        <begin position="20"/>
        <end position="200"/>
    </location>
</feature>
<evidence type="ECO:0000313" key="3">
    <source>
        <dbReference type="Proteomes" id="UP001479436"/>
    </source>
</evidence>
<organism evidence="2 3">
    <name type="scientific">Basidiobolus ranarum</name>
    <dbReference type="NCBI Taxonomy" id="34480"/>
    <lineage>
        <taxon>Eukaryota</taxon>
        <taxon>Fungi</taxon>
        <taxon>Fungi incertae sedis</taxon>
        <taxon>Zoopagomycota</taxon>
        <taxon>Entomophthoromycotina</taxon>
        <taxon>Basidiobolomycetes</taxon>
        <taxon>Basidiobolales</taxon>
        <taxon>Basidiobolaceae</taxon>
        <taxon>Basidiobolus</taxon>
    </lineage>
</organism>
<accession>A0ABR2VL08</accession>
<evidence type="ECO:0000256" key="1">
    <source>
        <dbReference type="SAM" id="SignalP"/>
    </source>
</evidence>
<sequence length="200" mass="22410">MKFTLSFALIATSILLANAAPVDNMLGQLSSTCKQSLLSIVTGNEPCLPFSQIWSQASSIDWENYESVKMDQYTSLLDTTCTAPRCDKSVTDALATKVQTDCSEDSSQIVVKILEYAFKNYEPLVAIECAQNSQQQYCLIVEGDELKGHQDVDLQDIPDEKLCTECVQNWVKVYDQYSDSYSDLFANMTDVSQVKERCNF</sequence>
<proteinExistence type="predicted"/>
<gene>
    <name evidence="2" type="ORF">K7432_016872</name>
</gene>
<feature type="signal peptide" evidence="1">
    <location>
        <begin position="1"/>
        <end position="19"/>
    </location>
</feature>
<name>A0ABR2VL08_9FUNG</name>